<evidence type="ECO:0000256" key="6">
    <source>
        <dbReference type="ARBA" id="ARBA00022801"/>
    </source>
</evidence>
<dbReference type="Pfam" id="PF00128">
    <property type="entry name" value="Alpha-amylase"/>
    <property type="match status" value="1"/>
</dbReference>
<keyword evidence="9" id="KW-0325">Glycoprotein</keyword>
<dbReference type="GO" id="GO:0004556">
    <property type="term" value="F:alpha-amylase activity"/>
    <property type="evidence" value="ECO:0007669"/>
    <property type="project" value="UniProtKB-EC"/>
</dbReference>
<evidence type="ECO:0000256" key="14">
    <source>
        <dbReference type="PIRSR" id="PIRSR001024-4"/>
    </source>
</evidence>
<dbReference type="InParanoid" id="A0A1J7IXI4"/>
<dbReference type="SMART" id="SM00642">
    <property type="entry name" value="Aamy"/>
    <property type="match status" value="1"/>
</dbReference>
<organism evidence="18 19">
    <name type="scientific">Coniochaeta ligniaria NRRL 30616</name>
    <dbReference type="NCBI Taxonomy" id="1408157"/>
    <lineage>
        <taxon>Eukaryota</taxon>
        <taxon>Fungi</taxon>
        <taxon>Dikarya</taxon>
        <taxon>Ascomycota</taxon>
        <taxon>Pezizomycotina</taxon>
        <taxon>Sordariomycetes</taxon>
        <taxon>Sordariomycetidae</taxon>
        <taxon>Coniochaetales</taxon>
        <taxon>Coniochaetaceae</taxon>
        <taxon>Coniochaeta</taxon>
    </lineage>
</organism>
<evidence type="ECO:0000256" key="5">
    <source>
        <dbReference type="ARBA" id="ARBA00022723"/>
    </source>
</evidence>
<dbReference type="InterPro" id="IPR013777">
    <property type="entry name" value="A-amylase-like"/>
</dbReference>
<dbReference type="Gene3D" id="3.20.20.80">
    <property type="entry name" value="Glycosidases"/>
    <property type="match status" value="1"/>
</dbReference>
<evidence type="ECO:0000256" key="16">
    <source>
        <dbReference type="SAM" id="SignalP"/>
    </source>
</evidence>
<gene>
    <name evidence="18" type="ORF">CONLIGDRAFT_249845</name>
</gene>
<dbReference type="InterPro" id="IPR013780">
    <property type="entry name" value="Glyco_hydro_b"/>
</dbReference>
<keyword evidence="11" id="KW-0326">Glycosidase</keyword>
<feature type="site" description="Transition state stabilizer" evidence="13">
    <location>
        <position position="321"/>
    </location>
</feature>
<feature type="binding site" evidence="15">
    <location>
        <position position="228"/>
    </location>
    <ligand>
        <name>substrate</name>
    </ligand>
</feature>
<evidence type="ECO:0000256" key="2">
    <source>
        <dbReference type="ARBA" id="ARBA00001913"/>
    </source>
</evidence>
<dbReference type="OrthoDB" id="204980at2759"/>
<keyword evidence="8 14" id="KW-1015">Disulfide bond</keyword>
<feature type="binding site" evidence="15">
    <location>
        <position position="368"/>
    </location>
    <ligand>
        <name>substrate</name>
    </ligand>
</feature>
<protein>
    <recommendedName>
        <fullName evidence="4">alpha-amylase</fullName>
        <ecNumber evidence="4">3.2.1.1</ecNumber>
    </recommendedName>
</protein>
<dbReference type="PANTHER" id="PTHR10357">
    <property type="entry name" value="ALPHA-AMYLASE FAMILY MEMBER"/>
    <property type="match status" value="1"/>
</dbReference>
<dbReference type="InterPro" id="IPR017853">
    <property type="entry name" value="GH"/>
</dbReference>
<proteinExistence type="inferred from homology"/>
<dbReference type="STRING" id="1408157.A0A1J7IXI4"/>
<dbReference type="EC" id="3.2.1.1" evidence="4"/>
<evidence type="ECO:0000256" key="9">
    <source>
        <dbReference type="ARBA" id="ARBA00023180"/>
    </source>
</evidence>
<feature type="binding site" evidence="15">
    <location>
        <position position="321"/>
    </location>
    <ligand>
        <name>substrate</name>
    </ligand>
</feature>
<evidence type="ECO:0000259" key="17">
    <source>
        <dbReference type="SMART" id="SM00642"/>
    </source>
</evidence>
<keyword evidence="5" id="KW-0479">Metal-binding</keyword>
<dbReference type="AlphaFoldDB" id="A0A1J7IXI4"/>
<dbReference type="GO" id="GO:0016052">
    <property type="term" value="P:carbohydrate catabolic process"/>
    <property type="evidence" value="ECO:0007669"/>
    <property type="project" value="InterPro"/>
</dbReference>
<dbReference type="CDD" id="cd11319">
    <property type="entry name" value="AmyAc_euk_AmyA"/>
    <property type="match status" value="1"/>
</dbReference>
<evidence type="ECO:0000256" key="3">
    <source>
        <dbReference type="ARBA" id="ARBA00008061"/>
    </source>
</evidence>
<feature type="disulfide bond" evidence="14">
    <location>
        <begin position="264"/>
        <end position="307"/>
    </location>
</feature>
<feature type="domain" description="Glycosyl hydrolase family 13 catalytic" evidence="17">
    <location>
        <begin position="36"/>
        <end position="393"/>
    </location>
</feature>
<dbReference type="PANTHER" id="PTHR10357:SF208">
    <property type="entry name" value="ALPHA-AMYLASE"/>
    <property type="match status" value="1"/>
</dbReference>
<comment type="cofactor">
    <cofactor evidence="2">
        <name>Ca(2+)</name>
        <dbReference type="ChEBI" id="CHEBI:29108"/>
    </cofactor>
</comment>
<evidence type="ECO:0000256" key="8">
    <source>
        <dbReference type="ARBA" id="ARBA00023157"/>
    </source>
</evidence>
<evidence type="ECO:0000313" key="18">
    <source>
        <dbReference type="EMBL" id="OIW32021.1"/>
    </source>
</evidence>
<dbReference type="GO" id="GO:0005509">
    <property type="term" value="F:calcium ion binding"/>
    <property type="evidence" value="ECO:0007669"/>
    <property type="project" value="InterPro"/>
</dbReference>
<feature type="signal peptide" evidence="16">
    <location>
        <begin position="1"/>
        <end position="23"/>
    </location>
</feature>
<dbReference type="Pfam" id="PF09260">
    <property type="entry name" value="A_amylase_dom_C"/>
    <property type="match status" value="1"/>
</dbReference>
<dbReference type="SUPFAM" id="SSF51011">
    <property type="entry name" value="Glycosyl hydrolase domain"/>
    <property type="match status" value="1"/>
</dbReference>
<dbReference type="Proteomes" id="UP000182658">
    <property type="component" value="Unassembled WGS sequence"/>
</dbReference>
<evidence type="ECO:0000256" key="7">
    <source>
        <dbReference type="ARBA" id="ARBA00022837"/>
    </source>
</evidence>
<feature type="binding site" evidence="15">
    <location>
        <position position="104"/>
    </location>
    <ligand>
        <name>substrate</name>
    </ligand>
</feature>
<name>A0A1J7IXI4_9PEZI</name>
<feature type="disulfide bond" evidence="14">
    <location>
        <begin position="174"/>
        <end position="188"/>
    </location>
</feature>
<comment type="similarity">
    <text evidence="3">Belongs to the glycosyl hydrolase 13 family.</text>
</comment>
<evidence type="ECO:0000256" key="4">
    <source>
        <dbReference type="ARBA" id="ARBA00012595"/>
    </source>
</evidence>
<feature type="chain" id="PRO_5012656339" description="alpha-amylase" evidence="16">
    <location>
        <begin position="24"/>
        <end position="534"/>
    </location>
</feature>
<evidence type="ECO:0000256" key="12">
    <source>
        <dbReference type="PIRSR" id="PIRSR001024-1"/>
    </source>
</evidence>
<dbReference type="InterPro" id="IPR006047">
    <property type="entry name" value="GH13_cat_dom"/>
</dbReference>
<dbReference type="InterPro" id="IPR015340">
    <property type="entry name" value="A_amylase_C_dom"/>
</dbReference>
<evidence type="ECO:0000256" key="11">
    <source>
        <dbReference type="ARBA" id="ARBA00023295"/>
    </source>
</evidence>
<dbReference type="PIRSF" id="PIRSF001024">
    <property type="entry name" value="Alph-amyl_fung"/>
    <property type="match status" value="1"/>
</dbReference>
<keyword evidence="16" id="KW-0732">Signal</keyword>
<keyword evidence="19" id="KW-1185">Reference proteome</keyword>
<feature type="binding site" evidence="15">
    <location>
        <position position="258"/>
    </location>
    <ligand>
        <name>substrate</name>
    </ligand>
</feature>
<dbReference type="EMBL" id="KV875095">
    <property type="protein sequence ID" value="OIW32021.1"/>
    <property type="molecule type" value="Genomic_DNA"/>
</dbReference>
<evidence type="ECO:0000313" key="19">
    <source>
        <dbReference type="Proteomes" id="UP000182658"/>
    </source>
</evidence>
<evidence type="ECO:0000256" key="15">
    <source>
        <dbReference type="PIRSR" id="PIRSR001024-5"/>
    </source>
</evidence>
<comment type="catalytic activity">
    <reaction evidence="1">
        <text>Endohydrolysis of (1-&gt;4)-alpha-D-glucosidic linkages in polysaccharides containing three or more (1-&gt;4)-alpha-linked D-glucose units.</text>
        <dbReference type="EC" id="3.2.1.1"/>
    </reaction>
</comment>
<evidence type="ECO:0000256" key="13">
    <source>
        <dbReference type="PIRSR" id="PIRSR001024-2"/>
    </source>
</evidence>
<dbReference type="Gene3D" id="2.60.40.1180">
    <property type="entry name" value="Golgi alpha-mannosidase II"/>
    <property type="match status" value="1"/>
</dbReference>
<feature type="disulfide bond" evidence="14">
    <location>
        <begin position="53"/>
        <end position="59"/>
    </location>
</feature>
<accession>A0A1J7IXI4</accession>
<feature type="active site" description="Nucleophile" evidence="12">
    <location>
        <position position="230"/>
    </location>
</feature>
<dbReference type="FunFam" id="3.20.20.80:FF:000120">
    <property type="entry name" value="Alpha-amylase A"/>
    <property type="match status" value="1"/>
</dbReference>
<evidence type="ECO:0000256" key="1">
    <source>
        <dbReference type="ARBA" id="ARBA00000548"/>
    </source>
</evidence>
<feature type="active site" description="Proton donor" evidence="12">
    <location>
        <position position="254"/>
    </location>
</feature>
<sequence length="534" mass="58171">MVKTHSFTLAAAALAGFASLTHGASLEDWRSRSIYQVMVDRFARTDGSTDAACVLYEWCNGTWAGLINNLDYIQGMGFTAIQISPVVKNMEQNTAVGEAYHGYWTVDDYAVNEHFGTVDELKQLADELHKRDMYFMVDVVVNNFAAAFNNTLPPPVDYSKFNPLNNEKYFHKYCNVTEWDNPTNYQDCWLYPYGVALADVDTESAEVVTMLGDWVKELVSNYSIDGIRIDAAKHVDDAFLPQFVEAAGVFAMGEVLTGVTDDMCRYQTKGLLPGMPNYLEYYPLQTVFNGHSMWELATARSNAQAGCNDTTVLGTFAENHDVPRFAAAIEDMALAKNAMTYVLLNDGIPTVYQGQEQHFSGNSTPFNREPVWSSKYDTTAPLYNLTAQINTLRNLAIKLSPDYVTTVADQILVDVNHLCLRKGKSGSQIVFCINNQSSKGPSYELPVGGFAANDEVVEILTCTTSTASAGGNITAYMGAGEPKVFFLANALNGTGICPTTSVAKPIASTNGAPIAAALSSLGAAVVLASMAFLL</sequence>
<evidence type="ECO:0000256" key="10">
    <source>
        <dbReference type="ARBA" id="ARBA00023277"/>
    </source>
</evidence>
<feature type="disulfide bond" evidence="14">
    <location>
        <begin position="462"/>
        <end position="497"/>
    </location>
</feature>
<keyword evidence="6" id="KW-0378">Hydrolase</keyword>
<keyword evidence="7" id="KW-0106">Calcium</keyword>
<reference evidence="18 19" key="1">
    <citation type="submission" date="2016-10" db="EMBL/GenBank/DDBJ databases">
        <title>Draft genome sequence of Coniochaeta ligniaria NRRL30616, a lignocellulolytic fungus for bioabatement of inhibitors in plant biomass hydrolysates.</title>
        <authorList>
            <consortium name="DOE Joint Genome Institute"/>
            <person name="Jimenez D.J."/>
            <person name="Hector R.E."/>
            <person name="Riley R."/>
            <person name="Sun H."/>
            <person name="Grigoriev I.V."/>
            <person name="Van Elsas J.D."/>
            <person name="Nichols N.N."/>
        </authorList>
    </citation>
    <scope>NUCLEOTIDE SEQUENCE [LARGE SCALE GENOMIC DNA]</scope>
    <source>
        <strain evidence="18 19">NRRL 30616</strain>
    </source>
</reference>
<keyword evidence="10" id="KW-0119">Carbohydrate metabolism</keyword>
<dbReference type="SUPFAM" id="SSF51445">
    <property type="entry name" value="(Trans)glycosidases"/>
    <property type="match status" value="1"/>
</dbReference>